<evidence type="ECO:0000313" key="1">
    <source>
        <dbReference type="Proteomes" id="UP000515124"/>
    </source>
</evidence>
<dbReference type="RefSeq" id="XP_021821006.1">
    <property type="nucleotide sequence ID" value="XM_021965314.1"/>
</dbReference>
<accession>A0A6P5SVZ1</accession>
<dbReference type="Pfam" id="PF05056">
    <property type="entry name" value="DUF674"/>
    <property type="match status" value="1"/>
</dbReference>
<dbReference type="Proteomes" id="UP000515124">
    <property type="component" value="Unplaced"/>
</dbReference>
<dbReference type="PANTHER" id="PTHR33103">
    <property type="entry name" value="OS01G0153900 PROTEIN"/>
    <property type="match status" value="1"/>
</dbReference>
<evidence type="ECO:0000313" key="3">
    <source>
        <dbReference type="RefSeq" id="XP_021821006.1"/>
    </source>
</evidence>
<gene>
    <name evidence="2 3" type="primary">LOC110762643</name>
</gene>
<sequence length="483" mass="54242">MAISLKALVEKRSNKVIFIESDNDFVDVLFSFLAIPMGTIIRLACKHSVPLEIGCIKNLYASVENADKRLFQTEECREMLLRPRNGVQSHCENLKLKINNGDPTRYFLCSKGCTRRYKLFSHYKDVLCECGEPMNREMSLSVGKLKSSSLSNGGVFCKGLTRFIISDDLEVMPPVNSAVSSFLTKVGVMDANSTDEMTLNVGFDEVLNLLICSFVSKTPLTDILLKHKPEPNLNSKGVQQGICFKRQTTGDTVKEEKNISINLMVSKSKKMVCYAEAGEDFVNLLFSFLTVPLGFMLKEMQDSSSSTKGCIDQLYKSVQDLDEQYLKSNYHKEILLYPKLYPGFVYENHLLGIEDGPEASYYYAQYWSPSDGDQERFTTDKTLIPSYLTTPVPMKLKYCKSQGDYKSDAGFLSRPAMFTITDSLMIRPISPLLGVSVLNELKVPFADIEMQTVQVGKEEALRLLVTSFLCDSALTSVFLSSMK</sequence>
<dbReference type="KEGG" id="pavi:110762643"/>
<keyword evidence="1" id="KW-1185">Reference proteome</keyword>
<organism evidence="1 2">
    <name type="scientific">Prunus avium</name>
    <name type="common">Cherry</name>
    <name type="synonym">Cerasus avium</name>
    <dbReference type="NCBI Taxonomy" id="42229"/>
    <lineage>
        <taxon>Eukaryota</taxon>
        <taxon>Viridiplantae</taxon>
        <taxon>Streptophyta</taxon>
        <taxon>Embryophyta</taxon>
        <taxon>Tracheophyta</taxon>
        <taxon>Spermatophyta</taxon>
        <taxon>Magnoliopsida</taxon>
        <taxon>eudicotyledons</taxon>
        <taxon>Gunneridae</taxon>
        <taxon>Pentapetalae</taxon>
        <taxon>rosids</taxon>
        <taxon>fabids</taxon>
        <taxon>Rosales</taxon>
        <taxon>Rosaceae</taxon>
        <taxon>Amygdaloideae</taxon>
        <taxon>Amygdaleae</taxon>
        <taxon>Prunus</taxon>
    </lineage>
</organism>
<dbReference type="GeneID" id="110762643"/>
<protein>
    <submittedName>
        <fullName evidence="2 3">Uncharacterized protein LOC110762643</fullName>
    </submittedName>
</protein>
<proteinExistence type="predicted"/>
<dbReference type="AlphaFoldDB" id="A0A6P5SVZ1"/>
<reference evidence="2 3" key="1">
    <citation type="submission" date="2025-04" db="UniProtKB">
        <authorList>
            <consortium name="RefSeq"/>
        </authorList>
    </citation>
    <scope>IDENTIFICATION</scope>
</reference>
<evidence type="ECO:0000313" key="2">
    <source>
        <dbReference type="RefSeq" id="XP_021821000.1"/>
    </source>
</evidence>
<dbReference type="InterPro" id="IPR007750">
    <property type="entry name" value="DUF674"/>
</dbReference>
<dbReference type="PANTHER" id="PTHR33103:SF27">
    <property type="entry name" value="OS04G0594700 PROTEIN"/>
    <property type="match status" value="1"/>
</dbReference>
<name>A0A6P5SVZ1_PRUAV</name>
<dbReference type="RefSeq" id="XP_021821000.1">
    <property type="nucleotide sequence ID" value="XM_021965308.1"/>
</dbReference>
<dbReference type="Gramene" id="Pav_sc0000062.1_g250.1.mk:mrna">
    <property type="protein sequence ID" value="Pav_sc0000062.1_g250.1.mk:mrna"/>
    <property type="gene ID" value="Pav_sc0000062.1_g250.1.mk"/>
</dbReference>